<dbReference type="PANTHER" id="PTHR35890">
    <property type="match status" value="1"/>
</dbReference>
<dbReference type="Gene3D" id="2.60.40.550">
    <property type="entry name" value="Ecotin"/>
    <property type="match status" value="1"/>
</dbReference>
<dbReference type="Proteomes" id="UP001596425">
    <property type="component" value="Unassembled WGS sequence"/>
</dbReference>
<evidence type="ECO:0000256" key="1">
    <source>
        <dbReference type="ARBA" id="ARBA00010558"/>
    </source>
</evidence>
<dbReference type="EMBL" id="JBHSVR010000001">
    <property type="protein sequence ID" value="MFC6633952.1"/>
    <property type="molecule type" value="Genomic_DNA"/>
</dbReference>
<evidence type="ECO:0000256" key="2">
    <source>
        <dbReference type="SAM" id="SignalP"/>
    </source>
</evidence>
<evidence type="ECO:0000313" key="4">
    <source>
        <dbReference type="Proteomes" id="UP001596425"/>
    </source>
</evidence>
<protein>
    <submittedName>
        <fullName evidence="3">Ecotin family protein</fullName>
    </submittedName>
</protein>
<dbReference type="PIRSF" id="PIRSF006865">
    <property type="entry name" value="Prot_inh_ecotin"/>
    <property type="match status" value="1"/>
</dbReference>
<accession>A0ABW1YQU8</accession>
<evidence type="ECO:0000313" key="3">
    <source>
        <dbReference type="EMBL" id="MFC6633952.1"/>
    </source>
</evidence>
<keyword evidence="2" id="KW-0732">Signal</keyword>
<keyword evidence="4" id="KW-1185">Reference proteome</keyword>
<comment type="caution">
    <text evidence="3">The sequence shown here is derived from an EMBL/GenBank/DDBJ whole genome shotgun (WGS) entry which is preliminary data.</text>
</comment>
<name>A0ABW1YQU8_9GAMM</name>
<dbReference type="Pfam" id="PF03974">
    <property type="entry name" value="Ecotin"/>
    <property type="match status" value="1"/>
</dbReference>
<comment type="similarity">
    <text evidence="1">Belongs to the protease inhibitor I11 (ecotin) family.</text>
</comment>
<dbReference type="InterPro" id="IPR036198">
    <property type="entry name" value="Ecotin_sf"/>
</dbReference>
<proteinExistence type="inferred from homology"/>
<dbReference type="RefSeq" id="WP_193190350.1">
    <property type="nucleotide sequence ID" value="NZ_JACZFR010000012.1"/>
</dbReference>
<dbReference type="SUPFAM" id="SSF49772">
    <property type="entry name" value="Ecotin, trypsin inhibitor"/>
    <property type="match status" value="1"/>
</dbReference>
<feature type="signal peptide" evidence="2">
    <location>
        <begin position="1"/>
        <end position="20"/>
    </location>
</feature>
<gene>
    <name evidence="3" type="ORF">ACFQBM_11685</name>
</gene>
<feature type="chain" id="PRO_5045378600" evidence="2">
    <location>
        <begin position="21"/>
        <end position="154"/>
    </location>
</feature>
<sequence length="154" mass="17289">MLLRCALSVALYSLVSPAPASELDAFPTTVDGKQRQVIRLPKAVDESRFMVELVPGKTELVDCNLRSYRAPIKRETLDGWGYPYFVLADPEPAATTLKACPSGSESRRFVRVRGEGLMLPYNSRLPLVVYLPADLQLKYRVWRADKTLSDARTE</sequence>
<organism evidence="3 4">
    <name type="scientific">Microbulbifer taiwanensis</name>
    <dbReference type="NCBI Taxonomy" id="986746"/>
    <lineage>
        <taxon>Bacteria</taxon>
        <taxon>Pseudomonadati</taxon>
        <taxon>Pseudomonadota</taxon>
        <taxon>Gammaproteobacteria</taxon>
        <taxon>Cellvibrionales</taxon>
        <taxon>Microbulbiferaceae</taxon>
        <taxon>Microbulbifer</taxon>
    </lineage>
</organism>
<dbReference type="InterPro" id="IPR005658">
    <property type="entry name" value="Prot_inh_ecotin"/>
</dbReference>
<dbReference type="PANTHER" id="PTHR35890:SF3">
    <property type="entry name" value="ECOTIN"/>
    <property type="match status" value="1"/>
</dbReference>
<reference evidence="4" key="1">
    <citation type="journal article" date="2019" name="Int. J. Syst. Evol. Microbiol.">
        <title>The Global Catalogue of Microorganisms (GCM) 10K type strain sequencing project: providing services to taxonomists for standard genome sequencing and annotation.</title>
        <authorList>
            <consortium name="The Broad Institute Genomics Platform"/>
            <consortium name="The Broad Institute Genome Sequencing Center for Infectious Disease"/>
            <person name="Wu L."/>
            <person name="Ma J."/>
        </authorList>
    </citation>
    <scope>NUCLEOTIDE SEQUENCE [LARGE SCALE GENOMIC DNA]</scope>
    <source>
        <strain evidence="4">CGMCC 1.13718</strain>
    </source>
</reference>